<dbReference type="RefSeq" id="WP_007018669.1">
    <property type="nucleotide sequence ID" value="NZ_CH724118.1"/>
</dbReference>
<sequence>MIPAPSSTSEPVIAAPPGAAIGTEPDVFTEIYQEHTNIAILQRDLSAEIATAATNLLSSKASSSNALIATPDNAIDVLSDEFGISDTALALFQDVADLVDMFCCLLGTEQAGIRLTKIDRAMCPRFHVDKVPCRLVTTYFGPGSEWVEHKNVNREKLGAGNGGLPDEESGLLTDLNHIQKLNGGDAALLKGERWIGNEGSGLVHRSPKVPQHTQRLLLTLDMVQ</sequence>
<comment type="caution">
    <text evidence="1">The sequence shown here is derived from an EMBL/GenBank/DDBJ whole genome shotgun (WGS) entry which is preliminary data.</text>
</comment>
<reference evidence="1 2" key="1">
    <citation type="submission" date="2006-03" db="EMBL/GenBank/DDBJ databases">
        <authorList>
            <person name="Pinhassi J."/>
            <person name="Pedros-Alio C."/>
            <person name="Ferriera S."/>
            <person name="Johnson J."/>
            <person name="Kravitz S."/>
            <person name="Halpern A."/>
            <person name="Remington K."/>
            <person name="Beeson K."/>
            <person name="Tran B."/>
            <person name="Rogers Y.-H."/>
            <person name="Friedman R."/>
            <person name="Venter J.C."/>
        </authorList>
    </citation>
    <scope>NUCLEOTIDE SEQUENCE [LARGE SCALE GENOMIC DNA]</scope>
    <source>
        <strain evidence="1 2">RED65</strain>
    </source>
</reference>
<evidence type="ECO:0000313" key="2">
    <source>
        <dbReference type="Proteomes" id="UP000004263"/>
    </source>
</evidence>
<dbReference type="HOGENOM" id="CLU_093134_1_0_6"/>
<organism evidence="1 2">
    <name type="scientific">Bermanella marisrubri</name>
    <dbReference type="NCBI Taxonomy" id="207949"/>
    <lineage>
        <taxon>Bacteria</taxon>
        <taxon>Pseudomonadati</taxon>
        <taxon>Pseudomonadota</taxon>
        <taxon>Gammaproteobacteria</taxon>
        <taxon>Oceanospirillales</taxon>
        <taxon>Oceanospirillaceae</taxon>
        <taxon>Bermanella</taxon>
    </lineage>
</organism>
<dbReference type="Pfam" id="PF08856">
    <property type="entry name" value="DUF1826"/>
    <property type="match status" value="1"/>
</dbReference>
<accession>Q1N3U5</accession>
<dbReference type="STRING" id="207949.RED65_11939"/>
<dbReference type="EMBL" id="AAQH01000004">
    <property type="protein sequence ID" value="EAT12779.1"/>
    <property type="molecule type" value="Genomic_DNA"/>
</dbReference>
<gene>
    <name evidence="1" type="ORF">RED65_11939</name>
</gene>
<name>Q1N3U5_9GAMM</name>
<proteinExistence type="predicted"/>
<evidence type="ECO:0000313" key="1">
    <source>
        <dbReference type="EMBL" id="EAT12779.1"/>
    </source>
</evidence>
<keyword evidence="2" id="KW-1185">Reference proteome</keyword>
<protein>
    <recommendedName>
        <fullName evidence="3">Succinylglutamate desuccinylase</fullName>
    </recommendedName>
</protein>
<dbReference type="Proteomes" id="UP000004263">
    <property type="component" value="Unassembled WGS sequence"/>
</dbReference>
<evidence type="ECO:0008006" key="3">
    <source>
        <dbReference type="Google" id="ProtNLM"/>
    </source>
</evidence>
<dbReference type="OrthoDB" id="5342505at2"/>
<dbReference type="AlphaFoldDB" id="Q1N3U5"/>
<dbReference type="InterPro" id="IPR014955">
    <property type="entry name" value="DUF1826"/>
</dbReference>